<evidence type="ECO:0000256" key="2">
    <source>
        <dbReference type="ARBA" id="ARBA00023157"/>
    </source>
</evidence>
<proteinExistence type="predicted"/>
<dbReference type="PANTHER" id="PTHR24261:SF7">
    <property type="entry name" value="KRINGLE DOMAIN-CONTAINING PROTEIN"/>
    <property type="match status" value="1"/>
</dbReference>
<dbReference type="GeneTree" id="ENSGT00940000155208"/>
<comment type="caution">
    <text evidence="3">Lacks conserved residue(s) required for the propagation of feature annotation.</text>
</comment>
<dbReference type="PANTHER" id="PTHR24261">
    <property type="entry name" value="PLASMINOGEN-RELATED"/>
    <property type="match status" value="1"/>
</dbReference>
<dbReference type="Pfam" id="PF00051">
    <property type="entry name" value="Kringle"/>
    <property type="match status" value="1"/>
</dbReference>
<sequence length="164" mass="18466">RAFVYDVESNQCTTLPVNSLMKTAIAKPGSSLYEKIVYLQDCMVGLGISYRGTVSKTTSGRQCQFWSTNKPHRPKYLPFSRCEWTNARQHLSVMLSASHHFTPWTHPELGLEDNFCRNPDHGVSGPWCYTTDPAQRWEVCSVPACRDQSQPNTSNSPHPTSANT</sequence>
<dbReference type="Ensembl" id="ENSPMAT00000005055.1">
    <property type="protein sequence ID" value="ENSPMAP00000005036.1"/>
    <property type="gene ID" value="ENSPMAG00000004594.1"/>
</dbReference>
<dbReference type="SMART" id="SM00130">
    <property type="entry name" value="KR"/>
    <property type="match status" value="1"/>
</dbReference>
<protein>
    <recommendedName>
        <fullName evidence="4">Kringle domain-containing protein</fullName>
    </recommendedName>
</protein>
<evidence type="ECO:0000259" key="4">
    <source>
        <dbReference type="PROSITE" id="PS50070"/>
    </source>
</evidence>
<dbReference type="InterPro" id="IPR013806">
    <property type="entry name" value="Kringle-like"/>
</dbReference>
<dbReference type="CDD" id="cd00108">
    <property type="entry name" value="KR"/>
    <property type="match status" value="1"/>
</dbReference>
<evidence type="ECO:0000256" key="1">
    <source>
        <dbReference type="ARBA" id="ARBA00022572"/>
    </source>
</evidence>
<feature type="domain" description="Kringle" evidence="4">
    <location>
        <begin position="41"/>
        <end position="145"/>
    </location>
</feature>
<evidence type="ECO:0000313" key="5">
    <source>
        <dbReference type="Ensembl" id="ENSPMAP00000005036.1"/>
    </source>
</evidence>
<organism evidence="5">
    <name type="scientific">Petromyzon marinus</name>
    <name type="common">Sea lamprey</name>
    <dbReference type="NCBI Taxonomy" id="7757"/>
    <lineage>
        <taxon>Eukaryota</taxon>
        <taxon>Metazoa</taxon>
        <taxon>Chordata</taxon>
        <taxon>Craniata</taxon>
        <taxon>Vertebrata</taxon>
        <taxon>Cyclostomata</taxon>
        <taxon>Hyperoartia</taxon>
        <taxon>Petromyzontiformes</taxon>
        <taxon>Petromyzontidae</taxon>
        <taxon>Petromyzon</taxon>
    </lineage>
</organism>
<keyword evidence="1 3" id="KW-0420">Kringle</keyword>
<accession>S4RIK4</accession>
<dbReference type="PROSITE" id="PS00021">
    <property type="entry name" value="KRINGLE_1"/>
    <property type="match status" value="1"/>
</dbReference>
<reference evidence="5" key="1">
    <citation type="submission" date="2025-08" db="UniProtKB">
        <authorList>
            <consortium name="Ensembl"/>
        </authorList>
    </citation>
    <scope>IDENTIFICATION</scope>
</reference>
<keyword evidence="2" id="KW-1015">Disulfide bond</keyword>
<dbReference type="AlphaFoldDB" id="S4RIK4"/>
<dbReference type="Gene3D" id="2.40.20.10">
    <property type="entry name" value="Plasminogen Kringle 4"/>
    <property type="match status" value="1"/>
</dbReference>
<evidence type="ECO:0000256" key="3">
    <source>
        <dbReference type="PROSITE-ProRule" id="PRU00121"/>
    </source>
</evidence>
<dbReference type="OMA" id="HEHRIYE"/>
<dbReference type="InterPro" id="IPR000001">
    <property type="entry name" value="Kringle"/>
</dbReference>
<dbReference type="PROSITE" id="PS50070">
    <property type="entry name" value="KRINGLE_2"/>
    <property type="match status" value="1"/>
</dbReference>
<dbReference type="STRING" id="7757.ENSPMAP00000005036"/>
<dbReference type="InterPro" id="IPR018056">
    <property type="entry name" value="Kringle_CS"/>
</dbReference>
<dbReference type="HOGENOM" id="CLU_1622826_0_0_1"/>
<dbReference type="SUPFAM" id="SSF57440">
    <property type="entry name" value="Kringle-like"/>
    <property type="match status" value="1"/>
</dbReference>
<reference evidence="5" key="2">
    <citation type="submission" date="2025-09" db="UniProtKB">
        <authorList>
            <consortium name="Ensembl"/>
        </authorList>
    </citation>
    <scope>IDENTIFICATION</scope>
</reference>
<dbReference type="InterPro" id="IPR038178">
    <property type="entry name" value="Kringle_sf"/>
</dbReference>
<dbReference type="InterPro" id="IPR050759">
    <property type="entry name" value="Serine_protease_kringle"/>
</dbReference>
<name>S4RIK4_PETMA</name>
<dbReference type="Gene3D" id="3.50.4.10">
    <property type="entry name" value="Hepatocyte Growth Factor"/>
    <property type="match status" value="1"/>
</dbReference>
<dbReference type="PRINTS" id="PR00018">
    <property type="entry name" value="KRINGLE"/>
</dbReference>